<dbReference type="CDD" id="cd17546">
    <property type="entry name" value="REC_hyHK_CKI1_RcsC-like"/>
    <property type="match status" value="1"/>
</dbReference>
<dbReference type="Gene3D" id="3.30.565.10">
    <property type="entry name" value="Histidine kinase-like ATPase, C-terminal domain"/>
    <property type="match status" value="1"/>
</dbReference>
<sequence>MTKPDPTRREQKSRSVNDFSGDARALRGALSNMGHQPPPTTRNTPWDISTKVTQPRHESKKEADSSIIDAIGTDLRNYNDLPIFNSVVVGAAAANVDKSSDAVMDEEAMKEAMEIELRRLAVLKSYRIVGSGRNAAYERIVSLASRIFKAPISYISIIDLEKGHILASRGLGAMAKNEHERESSICARTVISKEDHLVVPDLTKDDEFKDHENVVGLPNLRFYAAAPLVCPEGYRLGTICVLDTEPRPMGLSMDMIQNLREIAGMIMDVMVEERERQNFEYRQPSQMIACTSNDLMTPLLGVVEGLSSIREDETLLNSLSSQQKEIFNTAFACSSVMNRICQKSLESFNRQRRKNTVAIIKEEGEENDAEDNILSIRDLVKHLHVVMDPFPKQVPLVITTDDAVPPVIVADDLKVFRSVVNYLTNACAKTETGSVHLKIFVDDDIEETNTDVGNGGEGGAHLCFSVEDTGCGIDVDQYQHLFKPVVTNTNEPDNSCTLSSLGKNGPAEVTSRTSLGLYSVASQISSIEGRYGFRPRGFSESGSRLTDSNGNELKGSVFWFSIPLVVPRDSKESLDIPDPVDDLESSKKHVVESDDMDVDVDEHSSTSQVVEDDSEGSSAQKRAYAAYVEPVSESRKKRALIIEDSMVTRRFMSRILKKLGFDVVESVNGMEGLKELQANLFDIVLCDFLMPVMDGVDCVQQYRQFEVQHRPWFDQYIVGISAHANDSDIERGMKVGMNDYRAKPLTMKHLEEILEGQEYQYVTTRLDSIAVHLEEESNAAATSKKQKAETETRRAPQNEQAMKVCLIVEEGNSISDIAEKVAEENGWKSIVVHNGEAALRLLQMRNWDIVLLDDELPGLTSCKVIENFREWESKNRVNQQKNVYQVNSSFIPSNLEASSSVQLPSGFDGALGKPLSSKLFKDFLHNLSE</sequence>
<organism evidence="5 6">
    <name type="scientific">Fragilariopsis cylindrus CCMP1102</name>
    <dbReference type="NCBI Taxonomy" id="635003"/>
    <lineage>
        <taxon>Eukaryota</taxon>
        <taxon>Sar</taxon>
        <taxon>Stramenopiles</taxon>
        <taxon>Ochrophyta</taxon>
        <taxon>Bacillariophyta</taxon>
        <taxon>Bacillariophyceae</taxon>
        <taxon>Bacillariophycidae</taxon>
        <taxon>Bacillariales</taxon>
        <taxon>Bacillariaceae</taxon>
        <taxon>Fragilariopsis</taxon>
    </lineage>
</organism>
<dbReference type="InterPro" id="IPR001789">
    <property type="entry name" value="Sig_transdc_resp-reg_receiver"/>
</dbReference>
<dbReference type="SMART" id="SM00448">
    <property type="entry name" value="REC"/>
    <property type="match status" value="1"/>
</dbReference>
<keyword evidence="5" id="KW-0418">Kinase</keyword>
<evidence type="ECO:0000256" key="1">
    <source>
        <dbReference type="ARBA" id="ARBA00022553"/>
    </source>
</evidence>
<protein>
    <submittedName>
        <fullName evidence="5">Two-component system sensory kinase</fullName>
    </submittedName>
</protein>
<dbReference type="SMART" id="SM00387">
    <property type="entry name" value="HATPase_c"/>
    <property type="match status" value="1"/>
</dbReference>
<keyword evidence="1 2" id="KW-0597">Phosphoprotein</keyword>
<feature type="compositionally biased region" description="Polar residues" evidence="3">
    <location>
        <begin position="41"/>
        <end position="53"/>
    </location>
</feature>
<dbReference type="InterPro" id="IPR003594">
    <property type="entry name" value="HATPase_dom"/>
</dbReference>
<dbReference type="Gene3D" id="3.30.450.40">
    <property type="match status" value="1"/>
</dbReference>
<dbReference type="PROSITE" id="PS50110">
    <property type="entry name" value="RESPONSE_REGULATORY"/>
    <property type="match status" value="2"/>
</dbReference>
<dbReference type="Proteomes" id="UP000095751">
    <property type="component" value="Unassembled WGS sequence"/>
</dbReference>
<evidence type="ECO:0000256" key="2">
    <source>
        <dbReference type="PROSITE-ProRule" id="PRU00169"/>
    </source>
</evidence>
<dbReference type="OrthoDB" id="303614at2759"/>
<dbReference type="SUPFAM" id="SSF55874">
    <property type="entry name" value="ATPase domain of HSP90 chaperone/DNA topoisomerase II/histidine kinase"/>
    <property type="match status" value="1"/>
</dbReference>
<dbReference type="InParanoid" id="A0A1E7FMB4"/>
<dbReference type="GO" id="GO:0016301">
    <property type="term" value="F:kinase activity"/>
    <property type="evidence" value="ECO:0007669"/>
    <property type="project" value="UniProtKB-KW"/>
</dbReference>
<evidence type="ECO:0000313" key="5">
    <source>
        <dbReference type="EMBL" id="OEU19215.1"/>
    </source>
</evidence>
<feature type="region of interest" description="Disordered" evidence="3">
    <location>
        <begin position="1"/>
        <end position="64"/>
    </location>
</feature>
<feature type="region of interest" description="Disordered" evidence="3">
    <location>
        <begin position="777"/>
        <end position="796"/>
    </location>
</feature>
<dbReference type="InterPro" id="IPR036890">
    <property type="entry name" value="HATPase_C_sf"/>
</dbReference>
<dbReference type="InterPro" id="IPR011006">
    <property type="entry name" value="CheY-like_superfamily"/>
</dbReference>
<keyword evidence="6" id="KW-1185">Reference proteome</keyword>
<dbReference type="InterPro" id="IPR050956">
    <property type="entry name" value="2C_system_His_kinase"/>
</dbReference>
<gene>
    <name evidence="5" type="ORF">FRACYDRAFT_260484</name>
</gene>
<keyword evidence="5" id="KW-0808">Transferase</keyword>
<dbReference type="PANTHER" id="PTHR43719">
    <property type="entry name" value="TWO-COMPONENT HISTIDINE KINASE"/>
    <property type="match status" value="1"/>
</dbReference>
<evidence type="ECO:0000259" key="4">
    <source>
        <dbReference type="PROSITE" id="PS50110"/>
    </source>
</evidence>
<dbReference type="InterPro" id="IPR029016">
    <property type="entry name" value="GAF-like_dom_sf"/>
</dbReference>
<accession>A0A1E7FMB4</accession>
<dbReference type="EMBL" id="KV784356">
    <property type="protein sequence ID" value="OEU19215.1"/>
    <property type="molecule type" value="Genomic_DNA"/>
</dbReference>
<dbReference type="Pfam" id="PF00072">
    <property type="entry name" value="Response_reg"/>
    <property type="match status" value="1"/>
</dbReference>
<dbReference type="KEGG" id="fcy:FRACYDRAFT_260484"/>
<evidence type="ECO:0000256" key="3">
    <source>
        <dbReference type="SAM" id="MobiDB-lite"/>
    </source>
</evidence>
<feature type="compositionally biased region" description="Basic and acidic residues" evidence="3">
    <location>
        <begin position="1"/>
        <end position="15"/>
    </location>
</feature>
<dbReference type="SUPFAM" id="SSF55781">
    <property type="entry name" value="GAF domain-like"/>
    <property type="match status" value="1"/>
</dbReference>
<dbReference type="GO" id="GO:0000160">
    <property type="term" value="P:phosphorelay signal transduction system"/>
    <property type="evidence" value="ECO:0007669"/>
    <property type="project" value="InterPro"/>
</dbReference>
<reference evidence="5 6" key="1">
    <citation type="submission" date="2016-09" db="EMBL/GenBank/DDBJ databases">
        <title>Extensive genetic diversity and differential bi-allelic expression allows diatom success in the polar Southern Ocean.</title>
        <authorList>
            <consortium name="DOE Joint Genome Institute"/>
            <person name="Mock T."/>
            <person name="Otillar R.P."/>
            <person name="Strauss J."/>
            <person name="Dupont C."/>
            <person name="Frickenhaus S."/>
            <person name="Maumus F."/>
            <person name="Mcmullan M."/>
            <person name="Sanges R."/>
            <person name="Schmutz J."/>
            <person name="Toseland A."/>
            <person name="Valas R."/>
            <person name="Veluchamy A."/>
            <person name="Ward B.J."/>
            <person name="Allen A."/>
            <person name="Barry K."/>
            <person name="Falciatore A."/>
            <person name="Ferrante M."/>
            <person name="Fortunato A.E."/>
            <person name="Gloeckner G."/>
            <person name="Gruber A."/>
            <person name="Hipkin R."/>
            <person name="Janech M."/>
            <person name="Kroth P."/>
            <person name="Leese F."/>
            <person name="Lindquist E."/>
            <person name="Lyon B.R."/>
            <person name="Martin J."/>
            <person name="Mayer C."/>
            <person name="Parker M."/>
            <person name="Quesneville H."/>
            <person name="Raymond J."/>
            <person name="Uhlig C."/>
            <person name="Valentin K.U."/>
            <person name="Worden A.Z."/>
            <person name="Armbrust E.V."/>
            <person name="Bowler C."/>
            <person name="Green B."/>
            <person name="Moulton V."/>
            <person name="Van Oosterhout C."/>
            <person name="Grigoriev I."/>
        </authorList>
    </citation>
    <scope>NUCLEOTIDE SEQUENCE [LARGE SCALE GENOMIC DNA]</scope>
    <source>
        <strain evidence="5 6">CCMP1102</strain>
    </source>
</reference>
<feature type="compositionally biased region" description="Basic and acidic residues" evidence="3">
    <location>
        <begin position="786"/>
        <end position="796"/>
    </location>
</feature>
<dbReference type="SUPFAM" id="SSF52172">
    <property type="entry name" value="CheY-like"/>
    <property type="match status" value="2"/>
</dbReference>
<feature type="compositionally biased region" description="Basic and acidic residues" evidence="3">
    <location>
        <begin position="55"/>
        <end position="64"/>
    </location>
</feature>
<feature type="domain" description="Response regulatory" evidence="4">
    <location>
        <begin position="804"/>
        <end position="928"/>
    </location>
</feature>
<dbReference type="AlphaFoldDB" id="A0A1E7FMB4"/>
<feature type="domain" description="Response regulatory" evidence="4">
    <location>
        <begin position="638"/>
        <end position="758"/>
    </location>
</feature>
<proteinExistence type="predicted"/>
<evidence type="ECO:0000313" key="6">
    <source>
        <dbReference type="Proteomes" id="UP000095751"/>
    </source>
</evidence>
<dbReference type="Pfam" id="PF02518">
    <property type="entry name" value="HATPase_c"/>
    <property type="match status" value="1"/>
</dbReference>
<feature type="modified residue" description="4-aspartylphosphate" evidence="2">
    <location>
        <position position="687"/>
    </location>
</feature>
<feature type="modified residue" description="4-aspartylphosphate" evidence="2">
    <location>
        <position position="853"/>
    </location>
</feature>
<dbReference type="PANTHER" id="PTHR43719:SF28">
    <property type="entry name" value="PEROXIDE STRESS-ACTIVATED HISTIDINE KINASE MAK1-RELATED"/>
    <property type="match status" value="1"/>
</dbReference>
<name>A0A1E7FMB4_9STRA</name>
<feature type="region of interest" description="Disordered" evidence="3">
    <location>
        <begin position="571"/>
        <end position="618"/>
    </location>
</feature>
<dbReference type="Gene3D" id="3.40.50.2300">
    <property type="match status" value="2"/>
</dbReference>